<proteinExistence type="predicted"/>
<dbReference type="EMBL" id="JAGPYM010000059">
    <property type="protein sequence ID" value="KAH6871153.1"/>
    <property type="molecule type" value="Genomic_DNA"/>
</dbReference>
<gene>
    <name evidence="2" type="ORF">B0T10DRAFT_500819</name>
</gene>
<keyword evidence="3" id="KW-1185">Reference proteome</keyword>
<keyword evidence="1" id="KW-0175">Coiled coil</keyword>
<accession>A0A9P9AHE3</accession>
<dbReference type="Gene3D" id="1.20.5.170">
    <property type="match status" value="1"/>
</dbReference>
<protein>
    <submittedName>
        <fullName evidence="2">Uncharacterized protein</fullName>
    </submittedName>
</protein>
<dbReference type="InterPro" id="IPR019357">
    <property type="entry name" value="SCOC"/>
</dbReference>
<evidence type="ECO:0000313" key="3">
    <source>
        <dbReference type="Proteomes" id="UP000777438"/>
    </source>
</evidence>
<name>A0A9P9AHE3_9HYPO</name>
<dbReference type="Proteomes" id="UP000777438">
    <property type="component" value="Unassembled WGS sequence"/>
</dbReference>
<dbReference type="AlphaFoldDB" id="A0A9P9AHE3"/>
<sequence>MSAEGYYVVGHIKYGCCWRSRPAKALHDSLLLVFKRVEAVEKQHEKLERKNKLLQKYI</sequence>
<dbReference type="OrthoDB" id="5047046at2759"/>
<evidence type="ECO:0000256" key="1">
    <source>
        <dbReference type="SAM" id="Coils"/>
    </source>
</evidence>
<dbReference type="Pfam" id="PF10224">
    <property type="entry name" value="DUF2205"/>
    <property type="match status" value="1"/>
</dbReference>
<comment type="caution">
    <text evidence="2">The sequence shown here is derived from an EMBL/GenBank/DDBJ whole genome shotgun (WGS) entry which is preliminary data.</text>
</comment>
<organism evidence="2 3">
    <name type="scientific">Thelonectria olida</name>
    <dbReference type="NCBI Taxonomy" id="1576542"/>
    <lineage>
        <taxon>Eukaryota</taxon>
        <taxon>Fungi</taxon>
        <taxon>Dikarya</taxon>
        <taxon>Ascomycota</taxon>
        <taxon>Pezizomycotina</taxon>
        <taxon>Sordariomycetes</taxon>
        <taxon>Hypocreomycetidae</taxon>
        <taxon>Hypocreales</taxon>
        <taxon>Nectriaceae</taxon>
        <taxon>Thelonectria</taxon>
    </lineage>
</organism>
<evidence type="ECO:0000313" key="2">
    <source>
        <dbReference type="EMBL" id="KAH6871153.1"/>
    </source>
</evidence>
<reference evidence="2 3" key="1">
    <citation type="journal article" date="2021" name="Nat. Commun.">
        <title>Genetic determinants of endophytism in the Arabidopsis root mycobiome.</title>
        <authorList>
            <person name="Mesny F."/>
            <person name="Miyauchi S."/>
            <person name="Thiergart T."/>
            <person name="Pickel B."/>
            <person name="Atanasova L."/>
            <person name="Karlsson M."/>
            <person name="Huettel B."/>
            <person name="Barry K.W."/>
            <person name="Haridas S."/>
            <person name="Chen C."/>
            <person name="Bauer D."/>
            <person name="Andreopoulos W."/>
            <person name="Pangilinan J."/>
            <person name="LaButti K."/>
            <person name="Riley R."/>
            <person name="Lipzen A."/>
            <person name="Clum A."/>
            <person name="Drula E."/>
            <person name="Henrissat B."/>
            <person name="Kohler A."/>
            <person name="Grigoriev I.V."/>
            <person name="Martin F.M."/>
            <person name="Hacquard S."/>
        </authorList>
    </citation>
    <scope>NUCLEOTIDE SEQUENCE [LARGE SCALE GENOMIC DNA]</scope>
    <source>
        <strain evidence="2 3">MPI-CAGE-CH-0241</strain>
    </source>
</reference>
<feature type="coiled-coil region" evidence="1">
    <location>
        <begin position="30"/>
        <end position="57"/>
    </location>
</feature>